<accession>A0A2G5BAY1</accession>
<feature type="region of interest" description="Disordered" evidence="1">
    <location>
        <begin position="452"/>
        <end position="481"/>
    </location>
</feature>
<feature type="region of interest" description="Disordered" evidence="1">
    <location>
        <begin position="1"/>
        <end position="74"/>
    </location>
</feature>
<proteinExistence type="predicted"/>
<gene>
    <name evidence="2" type="ORF">COEREDRAFT_8565</name>
</gene>
<dbReference type="EMBL" id="KZ303501">
    <property type="protein sequence ID" value="PIA16160.1"/>
    <property type="molecule type" value="Genomic_DNA"/>
</dbReference>
<name>A0A2G5BAY1_COERN</name>
<evidence type="ECO:0000313" key="2">
    <source>
        <dbReference type="EMBL" id="PIA16160.1"/>
    </source>
</evidence>
<dbReference type="SUPFAM" id="SSF50630">
    <property type="entry name" value="Acid proteases"/>
    <property type="match status" value="1"/>
</dbReference>
<sequence length="810" mass="90029">MTNSTPKKKASRRSGKFTQPLDVSGSDSQDNPSTLDVGSVREIAETQFMDADTDLDENREQTSTQDAEGEDEADPIYEQVQHLEESVWNLRNDIRDLKTGDRACTRQLNSMQKSVGSQGSVLSNLATVVEGLTTAIGAVHEKLNELTPSNKRTDHPMEFARRAPESNSGKLDPREFNLGKRDWVAHLEEEGHTARYNPIDAAGSQRPPTIPTMTQICLPTGLPTFGKNKETDIMDVINYAHEMQTHLYGANLDPDDFGCRAVATTVNPRLSAQLLQHATYRNGNPNWRTTVYWLLKLAPKAMSEMEAQTLLEEIRLTSYDSYADFVSSFEALRFRAGPFGKTHAMYIQQCVNNKQTHPADIWELEDVLIKAQSQQWLIADDEMLVRKQQQRMAKLRRQYRIPSKPATRDIHPHENNFHVKHQQQNLQNRSGLFPRRRDQRTRPAVKQIEVLENESTREEVEEEIQSASSAEVDGNSEGEADGAEDLDFYQVTIDDEPHEIAANMDVFTRASQVIVAPAVAAQLQNELGKVSGLSLTTIWVETRKRPKWTLPVTIGTASTSIQTDVEIDSGADCTLISRGLAAKLGAEIQPLIGKVCMADQSTVPREGEFACLLTMAKHVFALRAEVFPGKTDPPVLIGCNIIEQCGIGELLSALTSRDDHPLATTSAPDLPSNELGDDSANREQILQAIMPAVKKNATLDLTKPCPFPEAVVRILLKDEALVERHYQCNNQNGTKVSLPNNVNKETLNTMSPRILQGVDRVPANHLIRVTLPPIYTLVTLFFPEYVGNVVRGACLSCADFRNPSALCGHS</sequence>
<dbReference type="AlphaFoldDB" id="A0A2G5BAY1"/>
<reference evidence="2 3" key="1">
    <citation type="journal article" date="2015" name="Genome Biol. Evol.">
        <title>Phylogenomic analyses indicate that early fungi evolved digesting cell walls of algal ancestors of land plants.</title>
        <authorList>
            <person name="Chang Y."/>
            <person name="Wang S."/>
            <person name="Sekimoto S."/>
            <person name="Aerts A.L."/>
            <person name="Choi C."/>
            <person name="Clum A."/>
            <person name="LaButti K.M."/>
            <person name="Lindquist E.A."/>
            <person name="Yee Ngan C."/>
            <person name="Ohm R.A."/>
            <person name="Salamov A.A."/>
            <person name="Grigoriev I.V."/>
            <person name="Spatafora J.W."/>
            <person name="Berbee M.L."/>
        </authorList>
    </citation>
    <scope>NUCLEOTIDE SEQUENCE [LARGE SCALE GENOMIC DNA]</scope>
    <source>
        <strain evidence="2 3">NRRL 1564</strain>
    </source>
</reference>
<feature type="compositionally biased region" description="Basic residues" evidence="1">
    <location>
        <begin position="1"/>
        <end position="15"/>
    </location>
</feature>
<dbReference type="InterPro" id="IPR021109">
    <property type="entry name" value="Peptidase_aspartic_dom_sf"/>
</dbReference>
<evidence type="ECO:0000256" key="1">
    <source>
        <dbReference type="SAM" id="MobiDB-lite"/>
    </source>
</evidence>
<dbReference type="Gene3D" id="2.40.70.10">
    <property type="entry name" value="Acid Proteases"/>
    <property type="match status" value="1"/>
</dbReference>
<organism evidence="2 3">
    <name type="scientific">Coemansia reversa (strain ATCC 12441 / NRRL 1564)</name>
    <dbReference type="NCBI Taxonomy" id="763665"/>
    <lineage>
        <taxon>Eukaryota</taxon>
        <taxon>Fungi</taxon>
        <taxon>Fungi incertae sedis</taxon>
        <taxon>Zoopagomycota</taxon>
        <taxon>Kickxellomycotina</taxon>
        <taxon>Kickxellomycetes</taxon>
        <taxon>Kickxellales</taxon>
        <taxon>Kickxellaceae</taxon>
        <taxon>Coemansia</taxon>
    </lineage>
</organism>
<keyword evidence="3" id="KW-1185">Reference proteome</keyword>
<feature type="compositionally biased region" description="Polar residues" evidence="1">
    <location>
        <begin position="25"/>
        <end position="36"/>
    </location>
</feature>
<protein>
    <submittedName>
        <fullName evidence="2">Uncharacterized protein</fullName>
    </submittedName>
</protein>
<evidence type="ECO:0000313" key="3">
    <source>
        <dbReference type="Proteomes" id="UP000242474"/>
    </source>
</evidence>
<dbReference type="Proteomes" id="UP000242474">
    <property type="component" value="Unassembled WGS sequence"/>
</dbReference>